<dbReference type="HOGENOM" id="CLU_444613_0_0_9"/>
<evidence type="ECO:0000313" key="2">
    <source>
        <dbReference type="EMBL" id="KGF53545.1"/>
    </source>
</evidence>
<keyword evidence="3" id="KW-1185">Reference proteome</keyword>
<dbReference type="EMBL" id="ADLO01000110">
    <property type="protein sequence ID" value="KGF53545.1"/>
    <property type="molecule type" value="Genomic_DNA"/>
</dbReference>
<dbReference type="Pfam" id="PF11187">
    <property type="entry name" value="Mbeg1-like"/>
    <property type="match status" value="1"/>
</dbReference>
<proteinExistence type="predicted"/>
<dbReference type="SUPFAM" id="SSF53474">
    <property type="entry name" value="alpha/beta-Hydrolases"/>
    <property type="match status" value="1"/>
</dbReference>
<sequence>MSLIYGVPEMAEEEVLEQIAFQAVQYLRLDDPKYKKADTLSKILVAAKDKPKEDEIVYIEALESIIGENGSYKDLGDAKIVDKSWDTEGTQFNIKGFQACAFEFNGEINVCFRGTPDGAWIDNGYGMAGGDYLIPYENAEQGVSNLGVSPMQHNALEYMQSIVDKNEGKVINISGHSKGGNETQLAALVFADKINAAYNFDGQGFPPDVVEQLKDLPGWEEGLKKLYSIHADNDYVHGLGQTITLPENTVYLYTPDIGTIPTDEMESLLVNHYITALLTDDGHLQRQTIEGPLAKAVGDLSNAIMSIDDPEMRANICLGIMALLQEFYSGDPPVGGTETSMDILIDNTLSLLGKVTTNPKTYAVLALLSIPAARRNIGTSLLTAIANSDLTEYLLTGQSDIDKFLAEHDFKTEEDIANFLKEHTESGKQEYLVRGALLRCRYGTHARQLNLKKCHGIYVHGHPCIHARNCLVGEEENITWYGICKAPSPPPTEVVHLTKDVPRNPQTGDRTGDAPGGHESGHKCQPEIVGAVWMDAYEQTPIVDNGDLDPADRARVKPMPENFSELTDEEQAEALASPQGIPTTTTLSFLICKYGGLIEPYNSGQQYDPDEPLD</sequence>
<organism evidence="2 3">
    <name type="scientific">Flavonifractor plautii 1_3_50AFAA</name>
    <dbReference type="NCBI Taxonomy" id="742738"/>
    <lineage>
        <taxon>Bacteria</taxon>
        <taxon>Bacillati</taxon>
        <taxon>Bacillota</taxon>
        <taxon>Clostridia</taxon>
        <taxon>Eubacteriales</taxon>
        <taxon>Oscillospiraceae</taxon>
        <taxon>Flavonifractor</taxon>
    </lineage>
</organism>
<dbReference type="AlphaFoldDB" id="A0A096B392"/>
<accession>A0A096B392</accession>
<evidence type="ECO:0000256" key="1">
    <source>
        <dbReference type="SAM" id="MobiDB-lite"/>
    </source>
</evidence>
<feature type="region of interest" description="Disordered" evidence="1">
    <location>
        <begin position="499"/>
        <end position="523"/>
    </location>
</feature>
<dbReference type="InterPro" id="IPR029058">
    <property type="entry name" value="AB_hydrolase_fold"/>
</dbReference>
<dbReference type="RefSeq" id="WP_024724320.1">
    <property type="nucleotide sequence ID" value="NZ_KN174167.1"/>
</dbReference>
<dbReference type="eggNOG" id="COG1073">
    <property type="taxonomic scope" value="Bacteria"/>
</dbReference>
<protein>
    <recommendedName>
        <fullName evidence="4">DUF2974 domain-containing protein</fullName>
    </recommendedName>
</protein>
<dbReference type="Pfam" id="PF14107">
    <property type="entry name" value="DUF4280"/>
    <property type="match status" value="1"/>
</dbReference>
<dbReference type="InterPro" id="IPR024499">
    <property type="entry name" value="Mbeg1-like"/>
</dbReference>
<name>A0A096B392_FLAPL</name>
<dbReference type="InterPro" id="IPR025460">
    <property type="entry name" value="DUF4280"/>
</dbReference>
<dbReference type="PATRIC" id="fig|742738.3.peg.3791"/>
<gene>
    <name evidence="2" type="ORF">HMPREF9460_03681</name>
</gene>
<dbReference type="Proteomes" id="UP000029585">
    <property type="component" value="Unassembled WGS sequence"/>
</dbReference>
<reference evidence="2 3" key="1">
    <citation type="submission" date="2011-08" db="EMBL/GenBank/DDBJ databases">
        <title>The Genome Sequence of Clostridium orbiscindens 1_3_50AFAA.</title>
        <authorList>
            <consortium name="The Broad Institute Genome Sequencing Platform"/>
            <person name="Earl A."/>
            <person name="Ward D."/>
            <person name="Feldgarden M."/>
            <person name="Gevers D."/>
            <person name="Daigneault M."/>
            <person name="Strauss J."/>
            <person name="Allen-Vercoe E."/>
            <person name="Young S.K."/>
            <person name="Zeng Q."/>
            <person name="Gargeya S."/>
            <person name="Fitzgerald M."/>
            <person name="Haas B."/>
            <person name="Abouelleil A."/>
            <person name="Alvarado L."/>
            <person name="Arachchi H.M."/>
            <person name="Berlin A."/>
            <person name="Brown A."/>
            <person name="Chapman S.B."/>
            <person name="Chen Z."/>
            <person name="Dunbar C."/>
            <person name="Freedman E."/>
            <person name="Gearin G."/>
            <person name="Gellesch M."/>
            <person name="Goldberg J."/>
            <person name="Griggs A."/>
            <person name="Gujja S."/>
            <person name="Heiman D."/>
            <person name="Howarth C."/>
            <person name="Larson L."/>
            <person name="Lui A."/>
            <person name="MacDonald P.J.P."/>
            <person name="Montmayeur A."/>
            <person name="Murphy C."/>
            <person name="Neiman D."/>
            <person name="Pearson M."/>
            <person name="Priest M."/>
            <person name="Roberts A."/>
            <person name="Saif S."/>
            <person name="Shea T."/>
            <person name="Shenoy N."/>
            <person name="Sisk P."/>
            <person name="Stolte C."/>
            <person name="Sykes S."/>
            <person name="Wortman J."/>
            <person name="Nusbaum C."/>
            <person name="Birren B."/>
        </authorList>
    </citation>
    <scope>NUCLEOTIDE SEQUENCE [LARGE SCALE GENOMIC DNA]</scope>
    <source>
        <strain evidence="2 3">1_3_50AFAA</strain>
    </source>
</reference>
<evidence type="ECO:0008006" key="4">
    <source>
        <dbReference type="Google" id="ProtNLM"/>
    </source>
</evidence>
<evidence type="ECO:0000313" key="3">
    <source>
        <dbReference type="Proteomes" id="UP000029585"/>
    </source>
</evidence>
<comment type="caution">
    <text evidence="2">The sequence shown here is derived from an EMBL/GenBank/DDBJ whole genome shotgun (WGS) entry which is preliminary data.</text>
</comment>